<comment type="caution">
    <text evidence="1">The sequence shown here is derived from an EMBL/GenBank/DDBJ whole genome shotgun (WGS) entry which is preliminary data.</text>
</comment>
<reference evidence="1 2" key="1">
    <citation type="submission" date="2021-06" db="EMBL/GenBank/DDBJ databases">
        <title>Caerostris extrusa draft genome.</title>
        <authorList>
            <person name="Kono N."/>
            <person name="Arakawa K."/>
        </authorList>
    </citation>
    <scope>NUCLEOTIDE SEQUENCE [LARGE SCALE GENOMIC DNA]</scope>
</reference>
<accession>A0AAV4TUG3</accession>
<keyword evidence="2" id="KW-1185">Reference proteome</keyword>
<dbReference type="EMBL" id="BPLR01011798">
    <property type="protein sequence ID" value="GIY49106.1"/>
    <property type="molecule type" value="Genomic_DNA"/>
</dbReference>
<gene>
    <name evidence="1" type="ORF">CEXT_398891</name>
</gene>
<organism evidence="1 2">
    <name type="scientific">Caerostris extrusa</name>
    <name type="common">Bark spider</name>
    <name type="synonym">Caerostris bankana</name>
    <dbReference type="NCBI Taxonomy" id="172846"/>
    <lineage>
        <taxon>Eukaryota</taxon>
        <taxon>Metazoa</taxon>
        <taxon>Ecdysozoa</taxon>
        <taxon>Arthropoda</taxon>
        <taxon>Chelicerata</taxon>
        <taxon>Arachnida</taxon>
        <taxon>Araneae</taxon>
        <taxon>Araneomorphae</taxon>
        <taxon>Entelegynae</taxon>
        <taxon>Araneoidea</taxon>
        <taxon>Araneidae</taxon>
        <taxon>Caerostris</taxon>
    </lineage>
</organism>
<protein>
    <submittedName>
        <fullName evidence="1">Uncharacterized protein</fullName>
    </submittedName>
</protein>
<sequence>MLSSASEQLEERWRRLLSGSSLTNACLRVCHYAIATCLGRISSILNIQTTGQKRHENRLRSPRLTTTAIDHFWRWSGGRAAEPEPETTEVDYPNIS</sequence>
<evidence type="ECO:0000313" key="2">
    <source>
        <dbReference type="Proteomes" id="UP001054945"/>
    </source>
</evidence>
<dbReference type="AlphaFoldDB" id="A0AAV4TUG3"/>
<proteinExistence type="predicted"/>
<dbReference type="Proteomes" id="UP001054945">
    <property type="component" value="Unassembled WGS sequence"/>
</dbReference>
<evidence type="ECO:0000313" key="1">
    <source>
        <dbReference type="EMBL" id="GIY49106.1"/>
    </source>
</evidence>
<name>A0AAV4TUG3_CAEEX</name>